<dbReference type="AlphaFoldDB" id="S0KI41"/>
<dbReference type="InterPro" id="IPR000743">
    <property type="entry name" value="Glyco_hydro_28"/>
</dbReference>
<reference evidence="5 6" key="1">
    <citation type="submission" date="2013-03" db="EMBL/GenBank/DDBJ databases">
        <title>The Genome Sequence of Enterococcus columbae ATCC_51263 (PacBio/Illumina hybrid assembly).</title>
        <authorList>
            <consortium name="The Broad Institute Genomics Platform"/>
            <consortium name="The Broad Institute Genome Sequencing Center for Infectious Disease"/>
            <person name="Earl A."/>
            <person name="Russ C."/>
            <person name="Gilmore M."/>
            <person name="Surin D."/>
            <person name="Walker B."/>
            <person name="Young S."/>
            <person name="Zeng Q."/>
            <person name="Gargeya S."/>
            <person name="Fitzgerald M."/>
            <person name="Haas B."/>
            <person name="Abouelleil A."/>
            <person name="Allen A.W."/>
            <person name="Alvarado L."/>
            <person name="Arachchi H.M."/>
            <person name="Berlin A.M."/>
            <person name="Chapman S.B."/>
            <person name="Gainer-Dewar J."/>
            <person name="Goldberg J."/>
            <person name="Griggs A."/>
            <person name="Gujja S."/>
            <person name="Hansen M."/>
            <person name="Howarth C."/>
            <person name="Imamovic A."/>
            <person name="Ireland A."/>
            <person name="Larimer J."/>
            <person name="McCowan C."/>
            <person name="Murphy C."/>
            <person name="Pearson M."/>
            <person name="Poon T.W."/>
            <person name="Priest M."/>
            <person name="Roberts A."/>
            <person name="Saif S."/>
            <person name="Shea T."/>
            <person name="Sisk P."/>
            <person name="Sykes S."/>
            <person name="Wortman J."/>
            <person name="Nusbaum C."/>
            <person name="Birren B."/>
        </authorList>
    </citation>
    <scope>NUCLEOTIDE SEQUENCE [LARGE SCALE GENOMIC DNA]</scope>
    <source>
        <strain evidence="5 6">ATCC 51263</strain>
    </source>
</reference>
<dbReference type="EMBL" id="ASWJ01000004">
    <property type="protein sequence ID" value="EOW84505.1"/>
    <property type="molecule type" value="Genomic_DNA"/>
</dbReference>
<protein>
    <submittedName>
        <fullName evidence="5">Uncharacterized protein</fullName>
    </submittedName>
</protein>
<evidence type="ECO:0000313" key="6">
    <source>
        <dbReference type="Proteomes" id="UP000014113"/>
    </source>
</evidence>
<accession>S0KI41</accession>
<evidence type="ECO:0000256" key="4">
    <source>
        <dbReference type="RuleBase" id="RU361169"/>
    </source>
</evidence>
<evidence type="ECO:0000313" key="5">
    <source>
        <dbReference type="EMBL" id="EOW84505.1"/>
    </source>
</evidence>
<keyword evidence="3 4" id="KW-0326">Glycosidase</keyword>
<dbReference type="GO" id="GO:0005975">
    <property type="term" value="P:carbohydrate metabolic process"/>
    <property type="evidence" value="ECO:0007669"/>
    <property type="project" value="InterPro"/>
</dbReference>
<sequence>MRYKNIEGLSNTTIMLQENINLAKRLDRKLIIPAGKYIVGSLFLPTNFKLELLPGAEIIGSNDITDYKLIETKIAGVHINWPAAIINIINAENVEISGGGKINGQGVYWWKKFWGNDQNAGMLSEYTQRNLRWAVDYLCYRPRNIYVANSKNIQLHHFESIDSGFWNIHLYQCKNVNVSSLVIKNGEGPSTDGIDIDSCEKIKINNCDIKGNDDNIAVKSGRDFLSYKNKVTSRKIKIENCIFREGSGVCFGSETAGGIEDIVIQNCEFYDTGAAIRVKAFSNRGGYIKNIMVNNISLENVKYCFLFQADWYPKYSKISNIYNLTDEEKSILKYLIEKNDIPRNLVDIENIHISNFKADYNEFCHFRTRAFFIEGAINNPINRIKFENIKIKADEFGKISGVNSLIFDNVDLSIKEQTSSNNDIYTK</sequence>
<dbReference type="PATRIC" id="fig|1121865.3.peg.396"/>
<dbReference type="STRING" id="1121865.OMW_00403"/>
<dbReference type="Gene3D" id="2.160.20.10">
    <property type="entry name" value="Single-stranded right-handed beta-helix, Pectin lyase-like"/>
    <property type="match status" value="1"/>
</dbReference>
<dbReference type="Proteomes" id="UP000014113">
    <property type="component" value="Unassembled WGS sequence"/>
</dbReference>
<organism evidence="5 6">
    <name type="scientific">Enterococcus columbae DSM 7374 = ATCC 51263</name>
    <dbReference type="NCBI Taxonomy" id="1121865"/>
    <lineage>
        <taxon>Bacteria</taxon>
        <taxon>Bacillati</taxon>
        <taxon>Bacillota</taxon>
        <taxon>Bacilli</taxon>
        <taxon>Lactobacillales</taxon>
        <taxon>Enterococcaceae</taxon>
        <taxon>Enterococcus</taxon>
    </lineage>
</organism>
<evidence type="ECO:0000256" key="3">
    <source>
        <dbReference type="ARBA" id="ARBA00023295"/>
    </source>
</evidence>
<gene>
    <name evidence="5" type="ORF">I568_01001</name>
</gene>
<evidence type="ECO:0000256" key="2">
    <source>
        <dbReference type="ARBA" id="ARBA00022801"/>
    </source>
</evidence>
<dbReference type="RefSeq" id="WP_016182567.1">
    <property type="nucleotide sequence ID" value="NZ_JXKI01000035.1"/>
</dbReference>
<evidence type="ECO:0000256" key="1">
    <source>
        <dbReference type="ARBA" id="ARBA00008834"/>
    </source>
</evidence>
<dbReference type="InterPro" id="IPR051801">
    <property type="entry name" value="GH28_Enzymes"/>
</dbReference>
<dbReference type="SUPFAM" id="SSF51126">
    <property type="entry name" value="Pectin lyase-like"/>
    <property type="match status" value="1"/>
</dbReference>
<dbReference type="PANTHER" id="PTHR31339:SF9">
    <property type="entry name" value="PLASMIN AND FIBRONECTIN-BINDING PROTEIN A"/>
    <property type="match status" value="1"/>
</dbReference>
<dbReference type="InterPro" id="IPR011050">
    <property type="entry name" value="Pectin_lyase_fold/virulence"/>
</dbReference>
<dbReference type="InterPro" id="IPR006626">
    <property type="entry name" value="PbH1"/>
</dbReference>
<keyword evidence="2 4" id="KW-0378">Hydrolase</keyword>
<dbReference type="Pfam" id="PF00295">
    <property type="entry name" value="Glyco_hydro_28"/>
    <property type="match status" value="1"/>
</dbReference>
<dbReference type="InterPro" id="IPR012334">
    <property type="entry name" value="Pectin_lyas_fold"/>
</dbReference>
<dbReference type="SMART" id="SM00710">
    <property type="entry name" value="PbH1"/>
    <property type="match status" value="4"/>
</dbReference>
<dbReference type="OrthoDB" id="9795222at2"/>
<proteinExistence type="inferred from homology"/>
<keyword evidence="6" id="KW-1185">Reference proteome</keyword>
<comment type="similarity">
    <text evidence="1 4">Belongs to the glycosyl hydrolase 28 family.</text>
</comment>
<dbReference type="PANTHER" id="PTHR31339">
    <property type="entry name" value="PECTIN LYASE-RELATED"/>
    <property type="match status" value="1"/>
</dbReference>
<dbReference type="GO" id="GO:0004650">
    <property type="term" value="F:polygalacturonase activity"/>
    <property type="evidence" value="ECO:0007669"/>
    <property type="project" value="InterPro"/>
</dbReference>
<name>S0KI41_9ENTE</name>
<comment type="caution">
    <text evidence="5">The sequence shown here is derived from an EMBL/GenBank/DDBJ whole genome shotgun (WGS) entry which is preliminary data.</text>
</comment>
<dbReference type="eggNOG" id="COG5434">
    <property type="taxonomic scope" value="Bacteria"/>
</dbReference>